<proteinExistence type="predicted"/>
<dbReference type="NCBIfam" id="TIGR01300">
    <property type="entry name" value="CPA3_mnhG_phaG"/>
    <property type="match status" value="1"/>
</dbReference>
<accession>A0A4V2NWW4</accession>
<gene>
    <name evidence="2" type="ORF">EZJ19_01570</name>
</gene>
<dbReference type="PANTHER" id="PTHR34703">
    <property type="entry name" value="ANTIPORTER SUBUNIT MNHG2-RELATED"/>
    <property type="match status" value="1"/>
</dbReference>
<dbReference type="PANTHER" id="PTHR34703:SF1">
    <property type="entry name" value="ANTIPORTER SUBUNIT MNHG2-RELATED"/>
    <property type="match status" value="1"/>
</dbReference>
<dbReference type="InterPro" id="IPR005133">
    <property type="entry name" value="PhaG_MnhG_YufB"/>
</dbReference>
<name>A0A4V2NWW4_9PROT</name>
<sequence>MRLLADLFLLAGALLCLLAAVGLLRMPDVYNRIQAATKASTLGSVFILVGVGLLEPGWWAKLVAIIGFILFTSPVGSSTLARAFHRAGVAVWQKGQS</sequence>
<dbReference type="Pfam" id="PF03334">
    <property type="entry name" value="PhaG_MnhG_YufB"/>
    <property type="match status" value="1"/>
</dbReference>
<organism evidence="2 3">
    <name type="scientific">Parasulfuritortus cantonensis</name>
    <dbReference type="NCBI Taxonomy" id="2528202"/>
    <lineage>
        <taxon>Bacteria</taxon>
        <taxon>Pseudomonadati</taxon>
        <taxon>Pseudomonadota</taxon>
        <taxon>Betaproteobacteria</taxon>
        <taxon>Nitrosomonadales</taxon>
        <taxon>Thiobacillaceae</taxon>
        <taxon>Parasulfuritortus</taxon>
    </lineage>
</organism>
<keyword evidence="3" id="KW-1185">Reference proteome</keyword>
<dbReference type="GO" id="GO:0015385">
    <property type="term" value="F:sodium:proton antiporter activity"/>
    <property type="evidence" value="ECO:0007669"/>
    <property type="project" value="TreeGrafter"/>
</dbReference>
<keyword evidence="1" id="KW-0472">Membrane</keyword>
<dbReference type="Proteomes" id="UP000295443">
    <property type="component" value="Unassembled WGS sequence"/>
</dbReference>
<evidence type="ECO:0000313" key="3">
    <source>
        <dbReference type="Proteomes" id="UP000295443"/>
    </source>
</evidence>
<reference evidence="2 3" key="1">
    <citation type="submission" date="2019-03" db="EMBL/GenBank/DDBJ databases">
        <title>Genome sequence of Thiobacillaceae bacterium LSR1, a sulfur-oxidizing bacterium isolated from freshwater sediment.</title>
        <authorList>
            <person name="Li S."/>
        </authorList>
    </citation>
    <scope>NUCLEOTIDE SEQUENCE [LARGE SCALE GENOMIC DNA]</scope>
    <source>
        <strain evidence="2 3">LSR1</strain>
    </source>
</reference>
<dbReference type="AlphaFoldDB" id="A0A4V2NWW4"/>
<evidence type="ECO:0000256" key="1">
    <source>
        <dbReference type="SAM" id="Phobius"/>
    </source>
</evidence>
<evidence type="ECO:0000313" key="2">
    <source>
        <dbReference type="EMBL" id="TCJ18922.1"/>
    </source>
</evidence>
<dbReference type="RefSeq" id="WP_131444550.1">
    <property type="nucleotide sequence ID" value="NZ_SJZB01000008.1"/>
</dbReference>
<feature type="transmembrane region" description="Helical" evidence="1">
    <location>
        <begin position="58"/>
        <end position="76"/>
    </location>
</feature>
<comment type="caution">
    <text evidence="2">The sequence shown here is derived from an EMBL/GenBank/DDBJ whole genome shotgun (WGS) entry which is preliminary data.</text>
</comment>
<keyword evidence="1" id="KW-0812">Transmembrane</keyword>
<dbReference type="EMBL" id="SJZB01000008">
    <property type="protein sequence ID" value="TCJ18922.1"/>
    <property type="molecule type" value="Genomic_DNA"/>
</dbReference>
<protein>
    <submittedName>
        <fullName evidence="2">Monovalent cation/H(+) antiporter subunit G</fullName>
    </submittedName>
</protein>
<dbReference type="OrthoDB" id="9813804at2"/>
<dbReference type="NCBIfam" id="NF009314">
    <property type="entry name" value="PRK12674.1-2"/>
    <property type="match status" value="1"/>
</dbReference>
<keyword evidence="1" id="KW-1133">Transmembrane helix</keyword>